<evidence type="ECO:0000313" key="2">
    <source>
        <dbReference type="Proteomes" id="UP000535437"/>
    </source>
</evidence>
<proteinExistence type="predicted"/>
<dbReference type="AlphaFoldDB" id="A0A7Z0GQI5"/>
<reference evidence="1 2" key="1">
    <citation type="submission" date="2020-07" db="EMBL/GenBank/DDBJ databases">
        <title>Sequencing the genomes of 1000 actinobacteria strains.</title>
        <authorList>
            <person name="Klenk H.-P."/>
        </authorList>
    </citation>
    <scope>NUCLEOTIDE SEQUENCE [LARGE SCALE GENOMIC DNA]</scope>
    <source>
        <strain evidence="1 2">DSM 15475</strain>
    </source>
</reference>
<dbReference type="Proteomes" id="UP000535437">
    <property type="component" value="Unassembled WGS sequence"/>
</dbReference>
<comment type="caution">
    <text evidence="1">The sequence shown here is derived from an EMBL/GenBank/DDBJ whole genome shotgun (WGS) entry which is preliminary data.</text>
</comment>
<accession>A0A7Z0GQI5</accession>
<evidence type="ECO:0000313" key="1">
    <source>
        <dbReference type="EMBL" id="NYJ79441.1"/>
    </source>
</evidence>
<name>A0A7Z0GQI5_9MICC</name>
<dbReference type="EMBL" id="JACCFY010000001">
    <property type="protein sequence ID" value="NYJ79441.1"/>
    <property type="molecule type" value="Genomic_DNA"/>
</dbReference>
<organism evidence="1 2">
    <name type="scientific">Nesterenkonia xinjiangensis</name>
    <dbReference type="NCBI Taxonomy" id="225327"/>
    <lineage>
        <taxon>Bacteria</taxon>
        <taxon>Bacillati</taxon>
        <taxon>Actinomycetota</taxon>
        <taxon>Actinomycetes</taxon>
        <taxon>Micrococcales</taxon>
        <taxon>Micrococcaceae</taxon>
        <taxon>Nesterenkonia</taxon>
    </lineage>
</organism>
<protein>
    <submittedName>
        <fullName evidence="1">Uncharacterized protein</fullName>
    </submittedName>
</protein>
<gene>
    <name evidence="1" type="ORF">HNR09_002852</name>
</gene>
<keyword evidence="2" id="KW-1185">Reference proteome</keyword>
<sequence>MATAPRLRQLLRRSGDQLARVQHIIHGAAS</sequence>